<protein>
    <submittedName>
        <fullName evidence="2">Uncharacterized protein</fullName>
    </submittedName>
</protein>
<comment type="caution">
    <text evidence="2">The sequence shown here is derived from an EMBL/GenBank/DDBJ whole genome shotgun (WGS) entry which is preliminary data.</text>
</comment>
<proteinExistence type="predicted"/>
<feature type="transmembrane region" description="Helical" evidence="1">
    <location>
        <begin position="21"/>
        <end position="47"/>
    </location>
</feature>
<evidence type="ECO:0000256" key="1">
    <source>
        <dbReference type="SAM" id="Phobius"/>
    </source>
</evidence>
<name>A0AAW8PWW9_VIBPH</name>
<feature type="transmembrane region" description="Helical" evidence="1">
    <location>
        <begin position="118"/>
        <end position="135"/>
    </location>
</feature>
<gene>
    <name evidence="2" type="ORF">QX249_08775</name>
</gene>
<accession>A0AAW8PWW9</accession>
<reference evidence="2" key="1">
    <citation type="submission" date="2023-06" db="EMBL/GenBank/DDBJ databases">
        <title>Genomic Diversity of Vibrio spp. and Metagenomic Analysis of Pathogens in Florida Gulf Coastal Waters Following Hurricane Ian.</title>
        <authorList>
            <person name="Brumfield K.D."/>
        </authorList>
    </citation>
    <scope>NUCLEOTIDE SEQUENCE</scope>
    <source>
        <strain evidence="2">WBS2B-138</strain>
    </source>
</reference>
<keyword evidence="1" id="KW-1133">Transmembrane helix</keyword>
<evidence type="ECO:0000313" key="3">
    <source>
        <dbReference type="Proteomes" id="UP001253193"/>
    </source>
</evidence>
<feature type="transmembrane region" description="Helical" evidence="1">
    <location>
        <begin position="87"/>
        <end position="111"/>
    </location>
</feature>
<evidence type="ECO:0000313" key="2">
    <source>
        <dbReference type="EMBL" id="MDS1820751.1"/>
    </source>
</evidence>
<sequence length="284" mass="31810">MLGIVVMLELSFRAKGAHYDQYTASLGVVVGSIASFVYFAAMIQVIYTYEVRLPNHYLYEYLNDPNFEFGYWESIKFSFLNALASPPMHVCFFVIACLVSLIVISSVYKWVQALGRKGLYSLTFVALVLFVGLIGTTKTINENTFYEIHFEMDLPTLAYLKDECSAEDHSNYKIARGTAKLICGNKIIASANIAHLQSVTLFGIGANSGHDLRVWVLWPEEGSASSFKTYLSVNRKSAPPKPDPKELKLIISNIIRSVNEGIPEVPVVVFQPQKSDEWSKIQVN</sequence>
<organism evidence="2 3">
    <name type="scientific">Vibrio parahaemolyticus</name>
    <dbReference type="NCBI Taxonomy" id="670"/>
    <lineage>
        <taxon>Bacteria</taxon>
        <taxon>Pseudomonadati</taxon>
        <taxon>Pseudomonadota</taxon>
        <taxon>Gammaproteobacteria</taxon>
        <taxon>Vibrionales</taxon>
        <taxon>Vibrionaceae</taxon>
        <taxon>Vibrio</taxon>
    </lineage>
</organism>
<dbReference type="AlphaFoldDB" id="A0AAW8PWW9"/>
<keyword evidence="1" id="KW-0472">Membrane</keyword>
<dbReference type="Proteomes" id="UP001253193">
    <property type="component" value="Unassembled WGS sequence"/>
</dbReference>
<dbReference type="RefSeq" id="WP_311019528.1">
    <property type="nucleotide sequence ID" value="NZ_JAUHGG010000003.1"/>
</dbReference>
<keyword evidence="1" id="KW-0812">Transmembrane</keyword>
<dbReference type="EMBL" id="JAUHGG010000003">
    <property type="protein sequence ID" value="MDS1820751.1"/>
    <property type="molecule type" value="Genomic_DNA"/>
</dbReference>